<dbReference type="Proteomes" id="UP000230202">
    <property type="component" value="Unassembled WGS sequence"/>
</dbReference>
<dbReference type="RefSeq" id="WP_100151543.1">
    <property type="nucleotide sequence ID" value="NZ_CP160326.2"/>
</dbReference>
<organism evidence="1 2">
    <name type="scientific">Snodgrassella alvi</name>
    <dbReference type="NCBI Taxonomy" id="1196083"/>
    <lineage>
        <taxon>Bacteria</taxon>
        <taxon>Pseudomonadati</taxon>
        <taxon>Pseudomonadota</taxon>
        <taxon>Betaproteobacteria</taxon>
        <taxon>Neisseriales</taxon>
        <taxon>Neisseriaceae</taxon>
        <taxon>Snodgrassella</taxon>
    </lineage>
</organism>
<dbReference type="Gene3D" id="3.40.630.30">
    <property type="match status" value="1"/>
</dbReference>
<evidence type="ECO:0000313" key="1">
    <source>
        <dbReference type="EMBL" id="PIT41458.1"/>
    </source>
</evidence>
<dbReference type="Gene3D" id="3.30.70.2340">
    <property type="entry name" value="Uncharacterised protein PF12112 family, DUF3579"/>
    <property type="match status" value="1"/>
</dbReference>
<evidence type="ECO:0008006" key="3">
    <source>
        <dbReference type="Google" id="ProtNLM"/>
    </source>
</evidence>
<reference evidence="1" key="1">
    <citation type="journal article" date="2017" name="MBio">
        <title>Type VI secretion-mediated competition in the bee gut microbiome.</title>
        <authorList>
            <person name="Steele M.I."/>
            <person name="Kwong W.K."/>
            <person name="Powell J.E."/>
            <person name="Whiteley M."/>
            <person name="Moran N.A."/>
        </authorList>
    </citation>
    <scope>NUCLEOTIDE SEQUENCE [LARGE SCALE GENOMIC DNA]</scope>
    <source>
        <strain evidence="1">WkB273</strain>
    </source>
</reference>
<evidence type="ECO:0000313" key="2">
    <source>
        <dbReference type="Proteomes" id="UP000230202"/>
    </source>
</evidence>
<keyword evidence="2" id="KW-1185">Reference proteome</keyword>
<name>A0A2N9X9D6_9NEIS</name>
<dbReference type="SUPFAM" id="SSF55729">
    <property type="entry name" value="Acyl-CoA N-acyltransferases (Nat)"/>
    <property type="match status" value="1"/>
</dbReference>
<sequence length="280" mass="31850">MLICNPYEIVIQGMTNNGKRFRPSDWAERLCGVLSSFDQGHRLSYHQWVRPILVDNIRCVAVDRKLEQISATAFNFMMDFARDNDLRILDCKALLEEQEHRQISLTDAVAQENIEAKQTKQINSSTSAETNSQIPVSQLRELKPTEISSAFAALHMLHPDIRDITQFQELVTIQQAEGYRLLGIFEEGKQNAVTVCGFRIVTNFTAGRHLHIDDLASHHLPVQDHQISQILDALKAIGLKEQCKCIHADSSVSSDNTNMHHLYLKHGFILTCHKFSFTIE</sequence>
<dbReference type="EMBL" id="MEIL01000016">
    <property type="protein sequence ID" value="PIT41458.1"/>
    <property type="molecule type" value="Genomic_DNA"/>
</dbReference>
<accession>A0A2N9X9D6</accession>
<proteinExistence type="predicted"/>
<dbReference type="InterPro" id="IPR016181">
    <property type="entry name" value="Acyl_CoA_acyltransferase"/>
</dbReference>
<protein>
    <recommendedName>
        <fullName evidence="3">PhnO-related protein</fullName>
    </recommendedName>
</protein>
<dbReference type="Pfam" id="PF12112">
    <property type="entry name" value="DUF3579"/>
    <property type="match status" value="1"/>
</dbReference>
<dbReference type="AlphaFoldDB" id="A0A2N9X9D6"/>
<comment type="caution">
    <text evidence="1">The sequence shown here is derived from an EMBL/GenBank/DDBJ whole genome shotgun (WGS) entry which is preliminary data.</text>
</comment>
<dbReference type="InterPro" id="IPR021969">
    <property type="entry name" value="DUF3579"/>
</dbReference>
<gene>
    <name evidence="1" type="ORF">BHC54_01545</name>
</gene>